<evidence type="ECO:0008006" key="3">
    <source>
        <dbReference type="Google" id="ProtNLM"/>
    </source>
</evidence>
<dbReference type="AlphaFoldDB" id="A0AAD6YX56"/>
<dbReference type="InterPro" id="IPR038765">
    <property type="entry name" value="Papain-like_cys_pep_sf"/>
</dbReference>
<evidence type="ECO:0000313" key="1">
    <source>
        <dbReference type="EMBL" id="KAJ7301085.1"/>
    </source>
</evidence>
<name>A0AAD6YX56_9AGAR</name>
<dbReference type="EMBL" id="JARIHO010000144">
    <property type="protein sequence ID" value="KAJ7301085.1"/>
    <property type="molecule type" value="Genomic_DNA"/>
</dbReference>
<proteinExistence type="predicted"/>
<accession>A0AAD6YX56</accession>
<gene>
    <name evidence="1" type="ORF">DFH08DRAFT_827863</name>
</gene>
<keyword evidence="2" id="KW-1185">Reference proteome</keyword>
<dbReference type="SUPFAM" id="SSF54001">
    <property type="entry name" value="Cysteine proteinases"/>
    <property type="match status" value="1"/>
</dbReference>
<evidence type="ECO:0000313" key="2">
    <source>
        <dbReference type="Proteomes" id="UP001218218"/>
    </source>
</evidence>
<organism evidence="1 2">
    <name type="scientific">Mycena albidolilacea</name>
    <dbReference type="NCBI Taxonomy" id="1033008"/>
    <lineage>
        <taxon>Eukaryota</taxon>
        <taxon>Fungi</taxon>
        <taxon>Dikarya</taxon>
        <taxon>Basidiomycota</taxon>
        <taxon>Agaricomycotina</taxon>
        <taxon>Agaricomycetes</taxon>
        <taxon>Agaricomycetidae</taxon>
        <taxon>Agaricales</taxon>
        <taxon>Marasmiineae</taxon>
        <taxon>Mycenaceae</taxon>
        <taxon>Mycena</taxon>
    </lineage>
</organism>
<dbReference type="Gene3D" id="3.40.395.10">
    <property type="entry name" value="Adenoviral Proteinase, Chain A"/>
    <property type="match status" value="1"/>
</dbReference>
<reference evidence="1" key="1">
    <citation type="submission" date="2023-03" db="EMBL/GenBank/DDBJ databases">
        <title>Massive genome expansion in bonnet fungi (Mycena s.s.) driven by repeated elements and novel gene families across ecological guilds.</title>
        <authorList>
            <consortium name="Lawrence Berkeley National Laboratory"/>
            <person name="Harder C.B."/>
            <person name="Miyauchi S."/>
            <person name="Viragh M."/>
            <person name="Kuo A."/>
            <person name="Thoen E."/>
            <person name="Andreopoulos B."/>
            <person name="Lu D."/>
            <person name="Skrede I."/>
            <person name="Drula E."/>
            <person name="Henrissat B."/>
            <person name="Morin E."/>
            <person name="Kohler A."/>
            <person name="Barry K."/>
            <person name="LaButti K."/>
            <person name="Morin E."/>
            <person name="Salamov A."/>
            <person name="Lipzen A."/>
            <person name="Mereny Z."/>
            <person name="Hegedus B."/>
            <person name="Baldrian P."/>
            <person name="Stursova M."/>
            <person name="Weitz H."/>
            <person name="Taylor A."/>
            <person name="Grigoriev I.V."/>
            <person name="Nagy L.G."/>
            <person name="Martin F."/>
            <person name="Kauserud H."/>
        </authorList>
    </citation>
    <scope>NUCLEOTIDE SEQUENCE</scope>
    <source>
        <strain evidence="1">CBHHK002</strain>
    </source>
</reference>
<comment type="caution">
    <text evidence="1">The sequence shown here is derived from an EMBL/GenBank/DDBJ whole genome shotgun (WGS) entry which is preliminary data.</text>
</comment>
<sequence>MRWLITPDEKLVCITHNCMSDERARRHFHTGAARLSAERKEHLQIPRELLEKIFLSNGAHVRDFLAHKLPRERASSFFIHPEQYFSNKQPSSLDFDPTRLQTPPASVIRALANTITDSKGSAETHSNACPHIPGNHNTYPLWLSTVQSWVKKDHSDVLSKDTLKKIQVLSWDSSLRRFTNSNALAVLSSHCNRSWLRAAHIDQMLELLEAEGLNLEDDGNKSELYFFDPQYLDLRNLGAEFVTGNHKKLGTIANINNDHWVALVVDFVAETVHYGDSFGGGFNASLRGAYDWYIEQHTDKKFHLIIPQIASN</sequence>
<dbReference type="Proteomes" id="UP001218218">
    <property type="component" value="Unassembled WGS sequence"/>
</dbReference>
<protein>
    <recommendedName>
        <fullName evidence="3">Ubiquitin-like protease family profile domain-containing protein</fullName>
    </recommendedName>
</protein>